<dbReference type="EMBL" id="CM044705">
    <property type="protein sequence ID" value="KAI5662489.1"/>
    <property type="molecule type" value="Genomic_DNA"/>
</dbReference>
<reference evidence="2" key="1">
    <citation type="journal article" date="2023" name="Nat. Plants">
        <title>Single-cell RNA sequencing provides a high-resolution roadmap for understanding the multicellular compartmentation of specialized metabolism.</title>
        <authorList>
            <person name="Sun S."/>
            <person name="Shen X."/>
            <person name="Li Y."/>
            <person name="Li Y."/>
            <person name="Wang S."/>
            <person name="Li R."/>
            <person name="Zhang H."/>
            <person name="Shen G."/>
            <person name="Guo B."/>
            <person name="Wei J."/>
            <person name="Xu J."/>
            <person name="St-Pierre B."/>
            <person name="Chen S."/>
            <person name="Sun C."/>
        </authorList>
    </citation>
    <scope>NUCLEOTIDE SEQUENCE [LARGE SCALE GENOMIC DNA]</scope>
</reference>
<gene>
    <name evidence="1" type="ORF">M9H77_21812</name>
</gene>
<organism evidence="1 2">
    <name type="scientific">Catharanthus roseus</name>
    <name type="common">Madagascar periwinkle</name>
    <name type="synonym">Vinca rosea</name>
    <dbReference type="NCBI Taxonomy" id="4058"/>
    <lineage>
        <taxon>Eukaryota</taxon>
        <taxon>Viridiplantae</taxon>
        <taxon>Streptophyta</taxon>
        <taxon>Embryophyta</taxon>
        <taxon>Tracheophyta</taxon>
        <taxon>Spermatophyta</taxon>
        <taxon>Magnoliopsida</taxon>
        <taxon>eudicotyledons</taxon>
        <taxon>Gunneridae</taxon>
        <taxon>Pentapetalae</taxon>
        <taxon>asterids</taxon>
        <taxon>lamiids</taxon>
        <taxon>Gentianales</taxon>
        <taxon>Apocynaceae</taxon>
        <taxon>Rauvolfioideae</taxon>
        <taxon>Vinceae</taxon>
        <taxon>Catharanthinae</taxon>
        <taxon>Catharanthus</taxon>
    </lineage>
</organism>
<evidence type="ECO:0000313" key="1">
    <source>
        <dbReference type="EMBL" id="KAI5662489.1"/>
    </source>
</evidence>
<protein>
    <submittedName>
        <fullName evidence="1">Uncharacterized protein</fullName>
    </submittedName>
</protein>
<evidence type="ECO:0000313" key="2">
    <source>
        <dbReference type="Proteomes" id="UP001060085"/>
    </source>
</evidence>
<dbReference type="Proteomes" id="UP001060085">
    <property type="component" value="Linkage Group LG05"/>
</dbReference>
<comment type="caution">
    <text evidence="1">The sequence shown here is derived from an EMBL/GenBank/DDBJ whole genome shotgun (WGS) entry which is preliminary data.</text>
</comment>
<name>A0ACC0AQQ4_CATRO</name>
<keyword evidence="2" id="KW-1185">Reference proteome</keyword>
<sequence length="458" mass="51291">MTHPSDSKLHIALFPWLATGHFTPFLHLANQFAIRGHKVSYLLPRKPMLLLQPRNLFPDLITFHLVSVPHVEGLPLGTENLSDVTPSLGNFVRVAFDSMRDQVENLLRELKPSIVFYDLAFWIPECAASIGFKTVCYNVVSAASIAIALVPAREIPKNRALTAEDLMEPPTGYPSSTVVLRKHEALSLLFLYRRSDDGGVSMYDRIGLSFKGANAIAIRTCNELEGPFCNYLSSQFQKPVFVTGPILPEKDEETLIEDKLVGWLGKFKAGTVIYCAFGSELNLEKPQFQELVLGFEKAGFPFLIALKPPTGACSIEEALPEGFSERVKERGVIVKWVQQTQILKHKSIGCFVSHCGFGSMWESLMSNCQIVLVPFLGDQILNTRVLCEVLKVAVEVEKDDNGWFSKESLSNAITSAMDKDGELGCLMRKNHAYWKETLMKPEFMSNYVDNFISQLYQL</sequence>
<proteinExistence type="predicted"/>
<accession>A0ACC0AQQ4</accession>